<sequence length="130" mass="14082">MDFDWGDAAVILKTNNWPLNPNPDPWAFRRTQHFICKTAKTGSCHGCCKKSASFESAFANSKPVPATVVLTETPTTAVTVLAQNAIAPALCKTAASEVAINSPHQTTQSPVIPNSTSHCKDLQNDQVRRF</sequence>
<accession>A0A0H5QZ73</accession>
<dbReference type="AlphaFoldDB" id="A0A0H5QZ73"/>
<name>A0A0H5QZ73_9EUKA</name>
<protein>
    <submittedName>
        <fullName evidence="1">Uncharacterized protein</fullName>
    </submittedName>
</protein>
<organism evidence="1">
    <name type="scientific">Spongospora subterranea</name>
    <dbReference type="NCBI Taxonomy" id="70186"/>
    <lineage>
        <taxon>Eukaryota</taxon>
        <taxon>Sar</taxon>
        <taxon>Rhizaria</taxon>
        <taxon>Endomyxa</taxon>
        <taxon>Phytomyxea</taxon>
        <taxon>Plasmodiophorida</taxon>
        <taxon>Plasmodiophoridae</taxon>
        <taxon>Spongospora</taxon>
    </lineage>
</organism>
<evidence type="ECO:0000313" key="1">
    <source>
        <dbReference type="EMBL" id="CRZ07001.1"/>
    </source>
</evidence>
<dbReference type="EMBL" id="HACM01006565">
    <property type="protein sequence ID" value="CRZ07007.1"/>
    <property type="molecule type" value="Transcribed_RNA"/>
</dbReference>
<dbReference type="EMBL" id="HACM01006559">
    <property type="protein sequence ID" value="CRZ07001.1"/>
    <property type="molecule type" value="Transcribed_RNA"/>
</dbReference>
<proteinExistence type="predicted"/>
<reference evidence="1" key="1">
    <citation type="submission" date="2015-04" db="EMBL/GenBank/DDBJ databases">
        <title>The genome sequence of the plant pathogenic Rhizarian Plasmodiophora brassicae reveals insights in its biotrophic life cycle and the origin of chitin synthesis.</title>
        <authorList>
            <person name="Schwelm A."/>
            <person name="Fogelqvist J."/>
            <person name="Knaust A."/>
            <person name="Julke S."/>
            <person name="Lilja T."/>
            <person name="Dhandapani V."/>
            <person name="Bonilla-Rosso G."/>
            <person name="Karlsson M."/>
            <person name="Shevchenko A."/>
            <person name="Choi S.R."/>
            <person name="Kim H.G."/>
            <person name="Park J.Y."/>
            <person name="Lim Y.P."/>
            <person name="Ludwig-Muller J."/>
            <person name="Dixelius C."/>
        </authorList>
    </citation>
    <scope>NUCLEOTIDE SEQUENCE</scope>
    <source>
        <tissue evidence="1">Potato root galls</tissue>
    </source>
</reference>